<dbReference type="PROSITE" id="PS51369">
    <property type="entry name" value="TCP"/>
    <property type="match status" value="1"/>
</dbReference>
<evidence type="ECO:0000256" key="3">
    <source>
        <dbReference type="ARBA" id="ARBA00023125"/>
    </source>
</evidence>
<evidence type="ECO:0000256" key="2">
    <source>
        <dbReference type="ARBA" id="ARBA00023015"/>
    </source>
</evidence>
<evidence type="ECO:0000256" key="4">
    <source>
        <dbReference type="ARBA" id="ARBA00023163"/>
    </source>
</evidence>
<keyword evidence="3" id="KW-0238">DNA-binding</keyword>
<feature type="compositionally biased region" description="Basic residues" evidence="6">
    <location>
        <begin position="80"/>
        <end position="95"/>
    </location>
</feature>
<feature type="region of interest" description="Disordered" evidence="6">
    <location>
        <begin position="79"/>
        <end position="105"/>
    </location>
</feature>
<comment type="subcellular location">
    <subcellularLocation>
        <location evidence="1">Nucleus</location>
    </subcellularLocation>
</comment>
<organism evidence="8">
    <name type="scientific">Scrophularia californica</name>
    <name type="common">California bee plant</name>
    <dbReference type="NCBI Taxonomy" id="46031"/>
    <lineage>
        <taxon>Eukaryota</taxon>
        <taxon>Viridiplantae</taxon>
        <taxon>Streptophyta</taxon>
        <taxon>Embryophyta</taxon>
        <taxon>Tracheophyta</taxon>
        <taxon>Spermatophyta</taxon>
        <taxon>Magnoliopsida</taxon>
        <taxon>eudicotyledons</taxon>
        <taxon>Gunneridae</taxon>
        <taxon>Pentapetalae</taxon>
        <taxon>asterids</taxon>
        <taxon>lamiids</taxon>
        <taxon>Lamiales</taxon>
        <taxon>Scrophulariaceae</taxon>
        <taxon>Scrophularieae</taxon>
        <taxon>Scrophularia</taxon>
    </lineage>
</organism>
<accession>Q6Y9X7</accession>
<dbReference type="PANTHER" id="PTHR31072:SF87">
    <property type="entry name" value="TRANSCRIPTION FACTOR TCP12"/>
    <property type="match status" value="1"/>
</dbReference>
<feature type="non-terminal residue" evidence="8">
    <location>
        <position position="105"/>
    </location>
</feature>
<sequence>AQGVRNRRMRLSLQVARKFFDLQDLLGYDKASETIEWLFSKSKKAIKELTNQQGNNRTYISISDAKSVSFVSECEVVSKHEKKSKKNERKMRKMCSKLNSRESRD</sequence>
<proteinExistence type="predicted"/>
<dbReference type="GO" id="GO:0005634">
    <property type="term" value="C:nucleus"/>
    <property type="evidence" value="ECO:0007669"/>
    <property type="project" value="UniProtKB-SubCell"/>
</dbReference>
<dbReference type="GO" id="GO:0003700">
    <property type="term" value="F:DNA-binding transcription factor activity"/>
    <property type="evidence" value="ECO:0007669"/>
    <property type="project" value="InterPro"/>
</dbReference>
<evidence type="ECO:0000256" key="1">
    <source>
        <dbReference type="ARBA" id="ARBA00004123"/>
    </source>
</evidence>
<evidence type="ECO:0000256" key="5">
    <source>
        <dbReference type="ARBA" id="ARBA00023242"/>
    </source>
</evidence>
<reference evidence="8" key="1">
    <citation type="journal article" date="2003" name="Mol. Biol. Evol.">
        <title>Evolution of the TCP gene family in Asteridae: cladistic and network approaches to understanding regulatory gene family diversification and its impact on morphological evolution.</title>
        <authorList>
            <person name="Reeves P.A."/>
            <person name="Olmstead R.G."/>
        </authorList>
    </citation>
    <scope>NUCLEOTIDE SEQUENCE</scope>
</reference>
<dbReference type="InterPro" id="IPR005333">
    <property type="entry name" value="Transcription_factor_TCP"/>
</dbReference>
<evidence type="ECO:0000313" key="8">
    <source>
        <dbReference type="EMBL" id="AAO45709.1"/>
    </source>
</evidence>
<dbReference type="EMBL" id="AY168148">
    <property type="protein sequence ID" value="AAO45709.1"/>
    <property type="molecule type" value="Genomic_DNA"/>
</dbReference>
<dbReference type="GO" id="GO:2000032">
    <property type="term" value="P:regulation of secondary shoot formation"/>
    <property type="evidence" value="ECO:0007669"/>
    <property type="project" value="TreeGrafter"/>
</dbReference>
<evidence type="ECO:0000256" key="6">
    <source>
        <dbReference type="SAM" id="MobiDB-lite"/>
    </source>
</evidence>
<protein>
    <submittedName>
        <fullName evidence="8">TCP protein</fullName>
    </submittedName>
</protein>
<dbReference type="InterPro" id="IPR017887">
    <property type="entry name" value="TF_TCP_subgr"/>
</dbReference>
<dbReference type="GO" id="GO:0043565">
    <property type="term" value="F:sequence-specific DNA binding"/>
    <property type="evidence" value="ECO:0007669"/>
    <property type="project" value="TreeGrafter"/>
</dbReference>
<keyword evidence="5" id="KW-0539">Nucleus</keyword>
<keyword evidence="4" id="KW-0804">Transcription</keyword>
<gene>
    <name evidence="8" type="primary">TCP</name>
</gene>
<dbReference type="PANTHER" id="PTHR31072">
    <property type="entry name" value="TRANSCRIPTION FACTOR TCP4-RELATED"/>
    <property type="match status" value="1"/>
</dbReference>
<keyword evidence="2" id="KW-0805">Transcription regulation</keyword>
<dbReference type="AlphaFoldDB" id="Q6Y9X7"/>
<dbReference type="Pfam" id="PF03634">
    <property type="entry name" value="TCP"/>
    <property type="match status" value="1"/>
</dbReference>
<feature type="domain" description="TCP" evidence="7">
    <location>
        <begin position="1"/>
        <end position="49"/>
    </location>
</feature>
<feature type="non-terminal residue" evidence="8">
    <location>
        <position position="1"/>
    </location>
</feature>
<name>Q6Y9X7_SCRCA</name>
<evidence type="ECO:0000259" key="7">
    <source>
        <dbReference type="PROSITE" id="PS51369"/>
    </source>
</evidence>